<proteinExistence type="predicted"/>
<dbReference type="AlphaFoldDB" id="A0A0N4ZJY3"/>
<organism evidence="2 3">
    <name type="scientific">Parastrongyloides trichosuri</name>
    <name type="common">Possum-specific nematode worm</name>
    <dbReference type="NCBI Taxonomy" id="131310"/>
    <lineage>
        <taxon>Eukaryota</taxon>
        <taxon>Metazoa</taxon>
        <taxon>Ecdysozoa</taxon>
        <taxon>Nematoda</taxon>
        <taxon>Chromadorea</taxon>
        <taxon>Rhabditida</taxon>
        <taxon>Tylenchina</taxon>
        <taxon>Panagrolaimomorpha</taxon>
        <taxon>Strongyloidoidea</taxon>
        <taxon>Strongyloididae</taxon>
        <taxon>Parastrongyloides</taxon>
    </lineage>
</organism>
<protein>
    <submittedName>
        <fullName evidence="3">DUF148 domain-containing protein</fullName>
    </submittedName>
</protein>
<name>A0A0N4ZJY3_PARTI</name>
<keyword evidence="1" id="KW-0732">Signal</keyword>
<dbReference type="Proteomes" id="UP000038045">
    <property type="component" value="Unplaced"/>
</dbReference>
<reference evidence="3" key="1">
    <citation type="submission" date="2017-02" db="UniProtKB">
        <authorList>
            <consortium name="WormBaseParasite"/>
        </authorList>
    </citation>
    <scope>IDENTIFICATION</scope>
</reference>
<feature type="chain" id="PRO_5005891824" evidence="1">
    <location>
        <begin position="20"/>
        <end position="116"/>
    </location>
</feature>
<sequence>MKLYCNIFLLSFFFLSTKSQTTITPDDNSLLSGAYNYLKEGANYAYNDIVNKLSNFLTTSNEMFQQGYQNIKQHITESTQSYIDNLLMIDPSNNTSNETLTQQIENSFLNNIGKVI</sequence>
<feature type="signal peptide" evidence="1">
    <location>
        <begin position="1"/>
        <end position="19"/>
    </location>
</feature>
<evidence type="ECO:0000313" key="2">
    <source>
        <dbReference type="Proteomes" id="UP000038045"/>
    </source>
</evidence>
<dbReference type="WBParaSite" id="PTRK_0000842250.1">
    <property type="protein sequence ID" value="PTRK_0000842250.1"/>
    <property type="gene ID" value="PTRK_0000842250"/>
</dbReference>
<accession>A0A0N4ZJY3</accession>
<evidence type="ECO:0000256" key="1">
    <source>
        <dbReference type="SAM" id="SignalP"/>
    </source>
</evidence>
<evidence type="ECO:0000313" key="3">
    <source>
        <dbReference type="WBParaSite" id="PTRK_0000842250.1"/>
    </source>
</evidence>
<keyword evidence="2" id="KW-1185">Reference proteome</keyword>